<name>A0ABP9K851_9NOCA</name>
<evidence type="ECO:0000313" key="1">
    <source>
        <dbReference type="EMBL" id="GAA5053380.1"/>
    </source>
</evidence>
<dbReference type="RefSeq" id="WP_345495665.1">
    <property type="nucleotide sequence ID" value="NZ_BAABJM010000002.1"/>
</dbReference>
<keyword evidence="2" id="KW-1185">Reference proteome</keyword>
<protein>
    <submittedName>
        <fullName evidence="1">Uncharacterized protein</fullName>
    </submittedName>
</protein>
<evidence type="ECO:0000313" key="2">
    <source>
        <dbReference type="Proteomes" id="UP001500603"/>
    </source>
</evidence>
<accession>A0ABP9K851</accession>
<proteinExistence type="predicted"/>
<dbReference type="EMBL" id="BAABJM010000002">
    <property type="protein sequence ID" value="GAA5053380.1"/>
    <property type="molecule type" value="Genomic_DNA"/>
</dbReference>
<gene>
    <name evidence="1" type="ORF">GCM10023318_27160</name>
</gene>
<comment type="caution">
    <text evidence="1">The sequence shown here is derived from an EMBL/GenBank/DDBJ whole genome shotgun (WGS) entry which is preliminary data.</text>
</comment>
<organism evidence="1 2">
    <name type="scientific">Nocardia callitridis</name>
    <dbReference type="NCBI Taxonomy" id="648753"/>
    <lineage>
        <taxon>Bacteria</taxon>
        <taxon>Bacillati</taxon>
        <taxon>Actinomycetota</taxon>
        <taxon>Actinomycetes</taxon>
        <taxon>Mycobacteriales</taxon>
        <taxon>Nocardiaceae</taxon>
        <taxon>Nocardia</taxon>
    </lineage>
</organism>
<reference evidence="2" key="1">
    <citation type="journal article" date="2019" name="Int. J. Syst. Evol. Microbiol.">
        <title>The Global Catalogue of Microorganisms (GCM) 10K type strain sequencing project: providing services to taxonomists for standard genome sequencing and annotation.</title>
        <authorList>
            <consortium name="The Broad Institute Genomics Platform"/>
            <consortium name="The Broad Institute Genome Sequencing Center for Infectious Disease"/>
            <person name="Wu L."/>
            <person name="Ma J."/>
        </authorList>
    </citation>
    <scope>NUCLEOTIDE SEQUENCE [LARGE SCALE GENOMIC DNA]</scope>
    <source>
        <strain evidence="2">JCM 18298</strain>
    </source>
</reference>
<sequence length="86" mass="8864">MLTQFAFGMASAAQAKSAAGQLAAGELNLPEGSFIAEAATQASSAGDQDDIVVVTVLTATPAVDVPMAQKYLHYLHADLLAALLFR</sequence>
<dbReference type="Proteomes" id="UP001500603">
    <property type="component" value="Unassembled WGS sequence"/>
</dbReference>